<protein>
    <submittedName>
        <fullName evidence="1">Uncharacterized protein</fullName>
    </submittedName>
</protein>
<dbReference type="Proteomes" id="UP000280960">
    <property type="component" value="Chromosome"/>
</dbReference>
<keyword evidence="2" id="KW-1185">Reference proteome</keyword>
<organism evidence="1 2">
    <name type="scientific">Biomaibacter acetigenes</name>
    <dbReference type="NCBI Taxonomy" id="2316383"/>
    <lineage>
        <taxon>Bacteria</taxon>
        <taxon>Bacillati</taxon>
        <taxon>Bacillota</taxon>
        <taxon>Clostridia</taxon>
        <taxon>Thermosediminibacterales</taxon>
        <taxon>Tepidanaerobacteraceae</taxon>
        <taxon>Biomaibacter</taxon>
    </lineage>
</organism>
<dbReference type="KEGG" id="bacg:D2962_09795"/>
<sequence length="73" mass="8392">MRLHTLIDEFVRTRDPQILRRIKRDFGGIGFSTACRAAGISRGHGKRLLGIYDDTIAIRQLASKIGYREVDYR</sequence>
<gene>
    <name evidence="1" type="ORF">D2962_09795</name>
</gene>
<proteinExistence type="predicted"/>
<dbReference type="AlphaFoldDB" id="A0A3G2R609"/>
<evidence type="ECO:0000313" key="1">
    <source>
        <dbReference type="EMBL" id="AYO30872.1"/>
    </source>
</evidence>
<evidence type="ECO:0000313" key="2">
    <source>
        <dbReference type="Proteomes" id="UP000280960"/>
    </source>
</evidence>
<dbReference type="RefSeq" id="WP_122014887.1">
    <property type="nucleotide sequence ID" value="NZ_CP033169.1"/>
</dbReference>
<name>A0A3G2R609_9FIRM</name>
<reference evidence="1 2" key="1">
    <citation type="submission" date="2018-10" db="EMBL/GenBank/DDBJ databases">
        <authorList>
            <person name="Zhang X."/>
        </authorList>
    </citation>
    <scope>NUCLEOTIDE SEQUENCE [LARGE SCALE GENOMIC DNA]</scope>
    <source>
        <strain evidence="1 2">SK-G1</strain>
    </source>
</reference>
<dbReference type="EMBL" id="CP033169">
    <property type="protein sequence ID" value="AYO30872.1"/>
    <property type="molecule type" value="Genomic_DNA"/>
</dbReference>
<accession>A0A3G2R609</accession>